<dbReference type="InterPro" id="IPR013946">
    <property type="entry name" value="NCA2-like"/>
</dbReference>
<keyword evidence="7" id="KW-0547">Nucleotide-binding</keyword>
<keyword evidence="9" id="KW-1133">Transmembrane helix</keyword>
<protein>
    <submittedName>
        <fullName evidence="17">ATP synthase regulation protein NCA2</fullName>
    </submittedName>
</protein>
<proteinExistence type="inferred from homology"/>
<keyword evidence="6" id="KW-0812">Transmembrane</keyword>
<keyword evidence="5" id="KW-1003">Cell membrane</keyword>
<organism evidence="17 18">
    <name type="scientific">Paraphaeosphaeria minitans</name>
    <dbReference type="NCBI Taxonomy" id="565426"/>
    <lineage>
        <taxon>Eukaryota</taxon>
        <taxon>Fungi</taxon>
        <taxon>Dikarya</taxon>
        <taxon>Ascomycota</taxon>
        <taxon>Pezizomycotina</taxon>
        <taxon>Dothideomycetes</taxon>
        <taxon>Pleosporomycetidae</taxon>
        <taxon>Pleosporales</taxon>
        <taxon>Massarineae</taxon>
        <taxon>Didymosphaeriaceae</taxon>
        <taxon>Paraphaeosphaeria</taxon>
    </lineage>
</organism>
<keyword evidence="4" id="KW-0813">Transport</keyword>
<dbReference type="OrthoDB" id="413313at2759"/>
<evidence type="ECO:0000256" key="5">
    <source>
        <dbReference type="ARBA" id="ARBA00022475"/>
    </source>
</evidence>
<dbReference type="PROSITE" id="PS51421">
    <property type="entry name" value="RAS"/>
    <property type="match status" value="1"/>
</dbReference>
<dbReference type="PROSITE" id="PS51419">
    <property type="entry name" value="RAB"/>
    <property type="match status" value="1"/>
</dbReference>
<reference evidence="17" key="1">
    <citation type="journal article" date="2020" name="Mol. Plant Microbe Interact.">
        <title>Genome Sequence of the Biocontrol Agent Coniothyrium minitans strain Conio (IMI 134523).</title>
        <authorList>
            <person name="Patel D."/>
            <person name="Shittu T.A."/>
            <person name="Baroncelli R."/>
            <person name="Muthumeenakshi S."/>
            <person name="Osborne T.H."/>
            <person name="Janganan T.K."/>
            <person name="Sreenivasaprasad S."/>
        </authorList>
    </citation>
    <scope>NUCLEOTIDE SEQUENCE</scope>
    <source>
        <strain evidence="17">Conio</strain>
    </source>
</reference>
<evidence type="ECO:0000256" key="12">
    <source>
        <dbReference type="ARBA" id="ARBA00023136"/>
    </source>
</evidence>
<evidence type="ECO:0000256" key="7">
    <source>
        <dbReference type="ARBA" id="ARBA00022741"/>
    </source>
</evidence>
<dbReference type="SMART" id="SM00176">
    <property type="entry name" value="RAN"/>
    <property type="match status" value="1"/>
</dbReference>
<dbReference type="PRINTS" id="PR00449">
    <property type="entry name" value="RASTRNSFRMNG"/>
</dbReference>
<dbReference type="GO" id="GO:0005886">
    <property type="term" value="C:plasma membrane"/>
    <property type="evidence" value="ECO:0007669"/>
    <property type="project" value="UniProtKB-SubCell"/>
</dbReference>
<name>A0A9P6GQB0_9PLEO</name>
<evidence type="ECO:0000256" key="2">
    <source>
        <dbReference type="ARBA" id="ARBA00004342"/>
    </source>
</evidence>
<keyword evidence="13" id="KW-0449">Lipoprotein</keyword>
<evidence type="ECO:0000256" key="1">
    <source>
        <dbReference type="ARBA" id="ARBA00004225"/>
    </source>
</evidence>
<comment type="function">
    <text evidence="15">Protein transport. Probably involved in vesicular traffic.</text>
</comment>
<evidence type="ECO:0000256" key="14">
    <source>
        <dbReference type="ARBA" id="ARBA00023289"/>
    </source>
</evidence>
<evidence type="ECO:0000256" key="6">
    <source>
        <dbReference type="ARBA" id="ARBA00022692"/>
    </source>
</evidence>
<evidence type="ECO:0000256" key="15">
    <source>
        <dbReference type="ARBA" id="ARBA00025673"/>
    </source>
</evidence>
<evidence type="ECO:0000313" key="17">
    <source>
        <dbReference type="EMBL" id="KAF9739902.1"/>
    </source>
</evidence>
<keyword evidence="14" id="KW-0636">Prenylation</keyword>
<dbReference type="GO" id="GO:0003924">
    <property type="term" value="F:GTPase activity"/>
    <property type="evidence" value="ECO:0007669"/>
    <property type="project" value="InterPro"/>
</dbReference>
<comment type="subcellular location">
    <subcellularLocation>
        <location evidence="2">Cell membrane</location>
        <topology evidence="2">Lipid-anchor</topology>
        <orientation evidence="2">Cytoplasmic side</orientation>
    </subcellularLocation>
    <subcellularLocation>
        <location evidence="1">Mitochondrion membrane</location>
        <topology evidence="1">Multi-pass membrane protein</topology>
    </subcellularLocation>
</comment>
<dbReference type="InterPro" id="IPR005225">
    <property type="entry name" value="Small_GTP-bd"/>
</dbReference>
<evidence type="ECO:0000256" key="3">
    <source>
        <dbReference type="ARBA" id="ARBA00006270"/>
    </source>
</evidence>
<dbReference type="FunFam" id="3.40.50.300:FF:000363">
    <property type="entry name" value="Secretion related GTPase srgA"/>
    <property type="match status" value="1"/>
</dbReference>
<evidence type="ECO:0000256" key="16">
    <source>
        <dbReference type="SAM" id="MobiDB-lite"/>
    </source>
</evidence>
<keyword evidence="11" id="KW-0342">GTP-binding</keyword>
<dbReference type="GO" id="GO:0005741">
    <property type="term" value="C:mitochondrial outer membrane"/>
    <property type="evidence" value="ECO:0007669"/>
    <property type="project" value="TreeGrafter"/>
</dbReference>
<dbReference type="Gene3D" id="3.40.50.300">
    <property type="entry name" value="P-loop containing nucleotide triphosphate hydrolases"/>
    <property type="match status" value="1"/>
</dbReference>
<evidence type="ECO:0000256" key="9">
    <source>
        <dbReference type="ARBA" id="ARBA00022989"/>
    </source>
</evidence>
<dbReference type="EMBL" id="WJXW01000002">
    <property type="protein sequence ID" value="KAF9739902.1"/>
    <property type="molecule type" value="Genomic_DNA"/>
</dbReference>
<dbReference type="SMART" id="SM00174">
    <property type="entry name" value="RHO"/>
    <property type="match status" value="1"/>
</dbReference>
<dbReference type="SMART" id="SM00175">
    <property type="entry name" value="RAB"/>
    <property type="match status" value="1"/>
</dbReference>
<dbReference type="InterPro" id="IPR001806">
    <property type="entry name" value="Small_GTPase"/>
</dbReference>
<dbReference type="PROSITE" id="PS51420">
    <property type="entry name" value="RHO"/>
    <property type="match status" value="1"/>
</dbReference>
<evidence type="ECO:0000256" key="4">
    <source>
        <dbReference type="ARBA" id="ARBA00022448"/>
    </source>
</evidence>
<feature type="region of interest" description="Disordered" evidence="16">
    <location>
        <begin position="667"/>
        <end position="691"/>
    </location>
</feature>
<comment type="caution">
    <text evidence="17">The sequence shown here is derived from an EMBL/GenBank/DDBJ whole genome shotgun (WGS) entry which is preliminary data.</text>
</comment>
<keyword evidence="18" id="KW-1185">Reference proteome</keyword>
<feature type="compositionally biased region" description="Gly residues" evidence="16">
    <location>
        <begin position="887"/>
        <end position="900"/>
    </location>
</feature>
<dbReference type="AlphaFoldDB" id="A0A9P6GQB0"/>
<keyword evidence="12" id="KW-0472">Membrane</keyword>
<dbReference type="SMART" id="SM00173">
    <property type="entry name" value="RAS"/>
    <property type="match status" value="1"/>
</dbReference>
<keyword evidence="10" id="KW-0496">Mitochondrion</keyword>
<evidence type="ECO:0000256" key="13">
    <source>
        <dbReference type="ARBA" id="ARBA00023288"/>
    </source>
</evidence>
<gene>
    <name evidence="17" type="ORF">PMIN01_02537</name>
</gene>
<dbReference type="Pfam" id="PF00071">
    <property type="entry name" value="Ras"/>
    <property type="match status" value="1"/>
</dbReference>
<dbReference type="Proteomes" id="UP000756921">
    <property type="component" value="Unassembled WGS sequence"/>
</dbReference>
<sequence length="900" mass="101447">MSLVVDQIRRIDSQLDRLQLSNTNDDGAFAIAAEDIDDPHRVARIEQLQRLIKSLSTTNSAKHSLLPAARIRSILQEADVSSQCATCAHLFEQDDSDRYRRQSTHAHESSYEHELEWLLLSKATTQAYGYVLSTILEQTIPLEDDIWYWDDIISTYRFAGLYSIQTSPIRIYNWSRDVYRDVKDKGGRLAVDGWRDFYTLVRDTIKDRNVRELQRRVVSPLGVARNEGRKKSAALKRMRMKNANALGLLLGEGLGSESIHDESLHSPSQYGTADKRHRWKSTVAKSIALMDAVIHNVNDAELQVDKFDDSVAAATQDDHYYELHEPSGERTATSLKPADVVSRLNGLLDHSLPAYTSKFQATVREHGRPSRLVRYWLPASIALVSSTTILRIAVNRQEEILTWVREFGQTVIDFWTNWVVEPAKKVIGTIRHNEDSEVSILSKRSLESDRASLERMVVDFTVQNPEGPALNDTQIADIRAKVREGDLTPVLRAYERDIQSPVKGAIMGNLASALLIQVQKTKVDVEVAMSGIDSILKSQELLFGFIGLTPGVLVTVGLYRWMRGMVTGRKGMKQFARQGQLLLILRNIDRILVGATANEFGEMYYRDHGLLLCEVHLLRQEASRVLPRRMFHDFLQEIDELVKIQSGLQRQQKVVERIRGPVRVTRLDPEATRAGATPQPTLQSRRATQHRHTKMAGTRNYDFLIKLLLIGDSGVGKSCCLLRFSEDSFTPSFITTIGIDFKIRTIELDGKRVKLQIWDTAGQERFRTITTAYYRGAMGILLVYDVTDERSFNNIRTWFSNVEQHATEGVNKILIGNKCDWEEKRAVSTERGQALADELGIPFLEVSAKSNINVDQAFYSLAADIKKRLIDSARTEPSTNKVDVGTDAGGSGGSMGGKCC</sequence>
<evidence type="ECO:0000313" key="18">
    <source>
        <dbReference type="Proteomes" id="UP000756921"/>
    </source>
</evidence>
<dbReference type="SUPFAM" id="SSF52540">
    <property type="entry name" value="P-loop containing nucleoside triphosphate hydrolases"/>
    <property type="match status" value="1"/>
</dbReference>
<dbReference type="CDD" id="cd01867">
    <property type="entry name" value="Rab8_Rab10_Rab13_like"/>
    <property type="match status" value="1"/>
</dbReference>
<feature type="region of interest" description="Disordered" evidence="16">
    <location>
        <begin position="876"/>
        <end position="900"/>
    </location>
</feature>
<keyword evidence="8" id="KW-0653">Protein transport</keyword>
<dbReference type="Pfam" id="PF08637">
    <property type="entry name" value="NCA2"/>
    <property type="match status" value="1"/>
</dbReference>
<evidence type="ECO:0000256" key="10">
    <source>
        <dbReference type="ARBA" id="ARBA00023128"/>
    </source>
</evidence>
<dbReference type="NCBIfam" id="TIGR00231">
    <property type="entry name" value="small_GTP"/>
    <property type="match status" value="1"/>
</dbReference>
<dbReference type="InterPro" id="IPR027417">
    <property type="entry name" value="P-loop_NTPase"/>
</dbReference>
<comment type="similarity">
    <text evidence="3">Belongs to the small GTPase superfamily. Rab family.</text>
</comment>
<accession>A0A9P6GQB0</accession>
<dbReference type="PANTHER" id="PTHR28234:SF1">
    <property type="entry name" value="NUCLEAR CONTROL OF ATPASE PROTEIN 2"/>
    <property type="match status" value="1"/>
</dbReference>
<dbReference type="GO" id="GO:0005525">
    <property type="term" value="F:GTP binding"/>
    <property type="evidence" value="ECO:0007669"/>
    <property type="project" value="UniProtKB-KW"/>
</dbReference>
<dbReference type="PANTHER" id="PTHR28234">
    <property type="entry name" value="NUCLEAR CONTROL OF ATPASE PROTEIN 2"/>
    <property type="match status" value="1"/>
</dbReference>
<evidence type="ECO:0000256" key="8">
    <source>
        <dbReference type="ARBA" id="ARBA00022927"/>
    </source>
</evidence>
<evidence type="ECO:0000256" key="11">
    <source>
        <dbReference type="ARBA" id="ARBA00023134"/>
    </source>
</evidence>
<dbReference type="GO" id="GO:0015031">
    <property type="term" value="P:protein transport"/>
    <property type="evidence" value="ECO:0007669"/>
    <property type="project" value="UniProtKB-KW"/>
</dbReference>